<name>A0ABN8JV13_9HYPH</name>
<gene>
    <name evidence="1" type="ORF">MES5069_280040</name>
</gene>
<dbReference type="Proteomes" id="UP001153050">
    <property type="component" value="Unassembled WGS sequence"/>
</dbReference>
<evidence type="ECO:0000313" key="2">
    <source>
        <dbReference type="Proteomes" id="UP001153050"/>
    </source>
</evidence>
<reference evidence="1 2" key="1">
    <citation type="submission" date="2022-03" db="EMBL/GenBank/DDBJ databases">
        <authorList>
            <person name="Brunel B."/>
        </authorList>
    </citation>
    <scope>NUCLEOTIDE SEQUENCE [LARGE SCALE GENOMIC DNA]</scope>
    <source>
        <strain evidence="1">STM5069sample</strain>
    </source>
</reference>
<comment type="caution">
    <text evidence="1">The sequence shown here is derived from an EMBL/GenBank/DDBJ whole genome shotgun (WGS) entry which is preliminary data.</text>
</comment>
<dbReference type="EMBL" id="CAKXZT010000122">
    <property type="protein sequence ID" value="CAH2401263.1"/>
    <property type="molecule type" value="Genomic_DNA"/>
</dbReference>
<proteinExistence type="predicted"/>
<accession>A0ABN8JV13</accession>
<protein>
    <submittedName>
        <fullName evidence="1">Uncharacterized protein</fullName>
    </submittedName>
</protein>
<keyword evidence="2" id="KW-1185">Reference proteome</keyword>
<evidence type="ECO:0000313" key="1">
    <source>
        <dbReference type="EMBL" id="CAH2401263.1"/>
    </source>
</evidence>
<sequence>MNEKGPAETGPFYWPVSPRICVNANVMEPGGQQKP</sequence>
<organism evidence="1 2">
    <name type="scientific">Mesorhizobium escarrei</name>
    <dbReference type="NCBI Taxonomy" id="666018"/>
    <lineage>
        <taxon>Bacteria</taxon>
        <taxon>Pseudomonadati</taxon>
        <taxon>Pseudomonadota</taxon>
        <taxon>Alphaproteobacteria</taxon>
        <taxon>Hyphomicrobiales</taxon>
        <taxon>Phyllobacteriaceae</taxon>
        <taxon>Mesorhizobium</taxon>
    </lineage>
</organism>